<keyword evidence="1" id="KW-0812">Transmembrane</keyword>
<dbReference type="eggNOG" id="COG3308">
    <property type="taxonomic scope" value="Bacteria"/>
</dbReference>
<keyword evidence="1" id="KW-0472">Membrane</keyword>
<dbReference type="RefSeq" id="WP_008844355.1">
    <property type="nucleotide sequence ID" value="NZ_BAEN01000038.1"/>
</dbReference>
<evidence type="ECO:0008006" key="4">
    <source>
        <dbReference type="Google" id="ProtNLM"/>
    </source>
</evidence>
<dbReference type="OrthoDB" id="5569826at2"/>
<organism evidence="2 3">
    <name type="scientific">Aliiglaciecola lipolytica E3</name>
    <dbReference type="NCBI Taxonomy" id="1127673"/>
    <lineage>
        <taxon>Bacteria</taxon>
        <taxon>Pseudomonadati</taxon>
        <taxon>Pseudomonadota</taxon>
        <taxon>Gammaproteobacteria</taxon>
        <taxon>Alteromonadales</taxon>
        <taxon>Alteromonadaceae</taxon>
        <taxon>Aliiglaciecola</taxon>
    </lineage>
</organism>
<dbReference type="Pfam" id="PF09842">
    <property type="entry name" value="DUF2069"/>
    <property type="match status" value="1"/>
</dbReference>
<dbReference type="STRING" id="1127673.GLIP_1911"/>
<feature type="transmembrane region" description="Helical" evidence="1">
    <location>
        <begin position="67"/>
        <end position="86"/>
    </location>
</feature>
<evidence type="ECO:0000313" key="2">
    <source>
        <dbReference type="EMBL" id="GAC14539.1"/>
    </source>
</evidence>
<keyword evidence="3" id="KW-1185">Reference proteome</keyword>
<name>K6X1K7_9ALTE</name>
<gene>
    <name evidence="2" type="ORF">GLIP_1911</name>
</gene>
<reference evidence="2 3" key="1">
    <citation type="journal article" date="2017" name="Antonie Van Leeuwenhoek">
        <title>Rhizobium rhizosphaerae sp. nov., a novel species isolated from rice rhizosphere.</title>
        <authorList>
            <person name="Zhao J.J."/>
            <person name="Zhang J."/>
            <person name="Zhang R.J."/>
            <person name="Zhang C.W."/>
            <person name="Yin H.Q."/>
            <person name="Zhang X.X."/>
        </authorList>
    </citation>
    <scope>NUCLEOTIDE SEQUENCE [LARGE SCALE GENOMIC DNA]</scope>
    <source>
        <strain evidence="2 3">E3</strain>
    </source>
</reference>
<sequence length="144" mass="16661">MNIPTHFYRKLTLVCYLLLLVWVPVWHLFLANPTGRSQQFEIILTLAWTIPLLLPFIGIIKGKPYTHAWANFIVMFYLIHGFTSIYAVADEWFFALIEIVLSTGMFIGCSFYARKRGKELGLGIPKLKDEMAKEKATFESQLKE</sequence>
<evidence type="ECO:0000313" key="3">
    <source>
        <dbReference type="Proteomes" id="UP000006334"/>
    </source>
</evidence>
<evidence type="ECO:0000256" key="1">
    <source>
        <dbReference type="SAM" id="Phobius"/>
    </source>
</evidence>
<comment type="caution">
    <text evidence="2">The sequence shown here is derived from an EMBL/GenBank/DDBJ whole genome shotgun (WGS) entry which is preliminary data.</text>
</comment>
<feature type="transmembrane region" description="Helical" evidence="1">
    <location>
        <begin position="92"/>
        <end position="113"/>
    </location>
</feature>
<dbReference type="Proteomes" id="UP000006334">
    <property type="component" value="Unassembled WGS sequence"/>
</dbReference>
<keyword evidence="1" id="KW-1133">Transmembrane helix</keyword>
<dbReference type="AlphaFoldDB" id="K6X1K7"/>
<dbReference type="InterPro" id="IPR018643">
    <property type="entry name" value="DUF2069_membrane"/>
</dbReference>
<accession>K6X1K7</accession>
<feature type="transmembrane region" description="Helical" evidence="1">
    <location>
        <begin position="12"/>
        <end position="30"/>
    </location>
</feature>
<dbReference type="EMBL" id="BAEN01000038">
    <property type="protein sequence ID" value="GAC14539.1"/>
    <property type="molecule type" value="Genomic_DNA"/>
</dbReference>
<protein>
    <recommendedName>
        <fullName evidence="4">DUF2069 domain-containing protein</fullName>
    </recommendedName>
</protein>
<proteinExistence type="predicted"/>
<feature type="transmembrane region" description="Helical" evidence="1">
    <location>
        <begin position="42"/>
        <end position="60"/>
    </location>
</feature>